<reference evidence="1" key="1">
    <citation type="submission" date="2014-09" db="EMBL/GenBank/DDBJ databases">
        <authorList>
            <person name="Magalhaes I.L.F."/>
            <person name="Oliveira U."/>
            <person name="Santos F.R."/>
            <person name="Vidigal T.H.D.A."/>
            <person name="Brescovit A.D."/>
            <person name="Santos A.J."/>
        </authorList>
    </citation>
    <scope>NUCLEOTIDE SEQUENCE</scope>
    <source>
        <tissue evidence="1">Shoot tissue taken approximately 20 cm above the soil surface</tissue>
    </source>
</reference>
<dbReference type="AlphaFoldDB" id="A0A0A8YNJ3"/>
<reference evidence="1" key="2">
    <citation type="journal article" date="2015" name="Data Brief">
        <title>Shoot transcriptome of the giant reed, Arundo donax.</title>
        <authorList>
            <person name="Barrero R.A."/>
            <person name="Guerrero F.D."/>
            <person name="Moolhuijzen P."/>
            <person name="Goolsby J.A."/>
            <person name="Tidwell J."/>
            <person name="Bellgard S.E."/>
            <person name="Bellgard M.I."/>
        </authorList>
    </citation>
    <scope>NUCLEOTIDE SEQUENCE</scope>
    <source>
        <tissue evidence="1">Shoot tissue taken approximately 20 cm above the soil surface</tissue>
    </source>
</reference>
<evidence type="ECO:0000313" key="1">
    <source>
        <dbReference type="EMBL" id="JAD28304.1"/>
    </source>
</evidence>
<dbReference type="EMBL" id="GBRH01269591">
    <property type="protein sequence ID" value="JAD28304.1"/>
    <property type="molecule type" value="Transcribed_RNA"/>
</dbReference>
<organism evidence="1">
    <name type="scientific">Arundo donax</name>
    <name type="common">Giant reed</name>
    <name type="synonym">Donax arundinaceus</name>
    <dbReference type="NCBI Taxonomy" id="35708"/>
    <lineage>
        <taxon>Eukaryota</taxon>
        <taxon>Viridiplantae</taxon>
        <taxon>Streptophyta</taxon>
        <taxon>Embryophyta</taxon>
        <taxon>Tracheophyta</taxon>
        <taxon>Spermatophyta</taxon>
        <taxon>Magnoliopsida</taxon>
        <taxon>Liliopsida</taxon>
        <taxon>Poales</taxon>
        <taxon>Poaceae</taxon>
        <taxon>PACMAD clade</taxon>
        <taxon>Arundinoideae</taxon>
        <taxon>Arundineae</taxon>
        <taxon>Arundo</taxon>
    </lineage>
</organism>
<accession>A0A0A8YNJ3</accession>
<sequence>MRAGMGQPACVQVKPFDWLFEINMQGCYHPR</sequence>
<name>A0A0A8YNJ3_ARUDO</name>
<protein>
    <submittedName>
        <fullName evidence="1">Uncharacterized protein</fullName>
    </submittedName>
</protein>
<proteinExistence type="predicted"/>